<dbReference type="GO" id="GO:0048490">
    <property type="term" value="P:anterograde synaptic vesicle transport"/>
    <property type="evidence" value="ECO:0007669"/>
    <property type="project" value="UniProtKB-ARBA"/>
</dbReference>
<evidence type="ECO:0000256" key="7">
    <source>
        <dbReference type="ARBA" id="ARBA00023054"/>
    </source>
</evidence>
<dbReference type="InterPro" id="IPR036961">
    <property type="entry name" value="Kinesin_motor_dom_sf"/>
</dbReference>
<dbReference type="PROSITE" id="PS50003">
    <property type="entry name" value="PH_DOMAIN"/>
    <property type="match status" value="1"/>
</dbReference>
<dbReference type="InterPro" id="IPR027417">
    <property type="entry name" value="P-loop_NTPase"/>
</dbReference>
<feature type="region of interest" description="Disordered" evidence="13">
    <location>
        <begin position="396"/>
        <end position="422"/>
    </location>
</feature>
<dbReference type="GO" id="GO:0008017">
    <property type="term" value="F:microtubule binding"/>
    <property type="evidence" value="ECO:0007669"/>
    <property type="project" value="InterPro"/>
</dbReference>
<dbReference type="Gene3D" id="6.10.250.2520">
    <property type="match status" value="1"/>
</dbReference>
<comment type="function">
    <text evidence="10">Required for presynaptic maturation, has a role in axonal transport of dense-core vesicles carrying synaptic vesicle precursors, components required for the morphological transformation of axonal growth cones to mature boutons.</text>
</comment>
<dbReference type="Gene3D" id="3.40.850.10">
    <property type="entry name" value="Kinesin motor domain"/>
    <property type="match status" value="1"/>
</dbReference>
<dbReference type="RefSeq" id="XP_050549700.1">
    <property type="nucleotide sequence ID" value="XM_050693743.1"/>
</dbReference>
<comment type="subcellular location">
    <subcellularLocation>
        <location evidence="1">Cytoplasm</location>
        <location evidence="1">Cytoskeleton</location>
    </subcellularLocation>
</comment>
<dbReference type="FunFam" id="2.30.29.30:FF:000204">
    <property type="entry name" value="kinesin-like protein unc-104 isoform X6"/>
    <property type="match status" value="1"/>
</dbReference>
<dbReference type="InterPro" id="IPR001752">
    <property type="entry name" value="Kinesin_motor_dom"/>
</dbReference>
<evidence type="ECO:0000256" key="12">
    <source>
        <dbReference type="SAM" id="Coils"/>
    </source>
</evidence>
<feature type="region of interest" description="Disordered" evidence="13">
    <location>
        <begin position="594"/>
        <end position="627"/>
    </location>
</feature>
<feature type="compositionally biased region" description="Polar residues" evidence="13">
    <location>
        <begin position="611"/>
        <end position="623"/>
    </location>
</feature>
<dbReference type="Pfam" id="PF00169">
    <property type="entry name" value="PH"/>
    <property type="match status" value="1"/>
</dbReference>
<dbReference type="Pfam" id="PF16183">
    <property type="entry name" value="Kinesin_assoc"/>
    <property type="match status" value="1"/>
</dbReference>
<comment type="similarity">
    <text evidence="11">Belongs to the TRAFAC class myosin-kinesin ATPase superfamily. Kinesin family.</text>
</comment>
<dbReference type="GO" id="GO:0051222">
    <property type="term" value="P:positive regulation of protein transport"/>
    <property type="evidence" value="ECO:0007669"/>
    <property type="project" value="UniProtKB-ARBA"/>
</dbReference>
<feature type="coiled-coil region" evidence="12">
    <location>
        <begin position="648"/>
        <end position="697"/>
    </location>
</feature>
<dbReference type="InterPro" id="IPR019821">
    <property type="entry name" value="Kinesin_motor_CS"/>
</dbReference>
<dbReference type="SUPFAM" id="SSF49879">
    <property type="entry name" value="SMAD/FHA domain"/>
    <property type="match status" value="1"/>
</dbReference>
<feature type="domain" description="Kinesin motor" evidence="15">
    <location>
        <begin position="3"/>
        <end position="351"/>
    </location>
</feature>
<evidence type="ECO:0000256" key="8">
    <source>
        <dbReference type="ARBA" id="ARBA00023175"/>
    </source>
</evidence>
<dbReference type="InterPro" id="IPR011993">
    <property type="entry name" value="PH-like_dom_sf"/>
</dbReference>
<dbReference type="InterPro" id="IPR022140">
    <property type="entry name" value="Kinesin-like_KIF1-typ"/>
</dbReference>
<keyword evidence="9" id="KW-0206">Cytoskeleton</keyword>
<evidence type="ECO:0000256" key="4">
    <source>
        <dbReference type="ARBA" id="ARBA00022701"/>
    </source>
</evidence>
<proteinExistence type="inferred from homology"/>
<feature type="compositionally biased region" description="Basic and acidic residues" evidence="13">
    <location>
        <begin position="396"/>
        <end position="408"/>
    </location>
</feature>
<dbReference type="PRINTS" id="PR00380">
    <property type="entry name" value="KINESINHEAVY"/>
</dbReference>
<dbReference type="SUPFAM" id="SSF52540">
    <property type="entry name" value="P-loop containing nucleoside triphosphate hydrolases"/>
    <property type="match status" value="1"/>
</dbReference>
<keyword evidence="8 11" id="KW-0505">Motor protein</keyword>
<keyword evidence="6 11" id="KW-0067">ATP-binding</keyword>
<dbReference type="Pfam" id="PF12423">
    <property type="entry name" value="KIF1B"/>
    <property type="match status" value="1"/>
</dbReference>
<dbReference type="SMART" id="SM00240">
    <property type="entry name" value="FHA"/>
    <property type="match status" value="1"/>
</dbReference>
<dbReference type="InterPro" id="IPR049780">
    <property type="entry name" value="PH_KIFIA_KIFIB"/>
</dbReference>
<dbReference type="Pfam" id="PF00225">
    <property type="entry name" value="Kinesin"/>
    <property type="match status" value="1"/>
</dbReference>
<feature type="compositionally biased region" description="Basic and acidic residues" evidence="13">
    <location>
        <begin position="598"/>
        <end position="610"/>
    </location>
</feature>
<accession>A0A9R0DMI4</accession>
<evidence type="ECO:0000256" key="11">
    <source>
        <dbReference type="PROSITE-ProRule" id="PRU00283"/>
    </source>
</evidence>
<dbReference type="GO" id="GO:0021700">
    <property type="term" value="P:developmental maturation"/>
    <property type="evidence" value="ECO:0007669"/>
    <property type="project" value="UniProtKB-ARBA"/>
</dbReference>
<dbReference type="InterPro" id="IPR008984">
    <property type="entry name" value="SMAD_FHA_dom_sf"/>
</dbReference>
<dbReference type="GO" id="GO:0005524">
    <property type="term" value="F:ATP binding"/>
    <property type="evidence" value="ECO:0007669"/>
    <property type="project" value="UniProtKB-UniRule"/>
</dbReference>
<keyword evidence="3" id="KW-0963">Cytoplasm</keyword>
<organism evidence="16 17">
    <name type="scientific">Spodoptera frugiperda</name>
    <name type="common">Fall armyworm</name>
    <dbReference type="NCBI Taxonomy" id="7108"/>
    <lineage>
        <taxon>Eukaryota</taxon>
        <taxon>Metazoa</taxon>
        <taxon>Ecdysozoa</taxon>
        <taxon>Arthropoda</taxon>
        <taxon>Hexapoda</taxon>
        <taxon>Insecta</taxon>
        <taxon>Pterygota</taxon>
        <taxon>Neoptera</taxon>
        <taxon>Endopterygota</taxon>
        <taxon>Lepidoptera</taxon>
        <taxon>Glossata</taxon>
        <taxon>Ditrysia</taxon>
        <taxon>Noctuoidea</taxon>
        <taxon>Noctuidae</taxon>
        <taxon>Amphipyrinae</taxon>
        <taxon>Spodoptera</taxon>
    </lineage>
</organism>
<keyword evidence="16" id="KW-1185">Reference proteome</keyword>
<dbReference type="GO" id="GO:0003777">
    <property type="term" value="F:microtubule motor activity"/>
    <property type="evidence" value="ECO:0007669"/>
    <property type="project" value="InterPro"/>
</dbReference>
<dbReference type="FunFam" id="3.40.850.10:FF:000004">
    <property type="entry name" value="Kinesin-like protein isoform 2"/>
    <property type="match status" value="1"/>
</dbReference>
<dbReference type="GO" id="GO:0008582">
    <property type="term" value="P:regulation of synaptic assembly at neuromuscular junction"/>
    <property type="evidence" value="ECO:0007669"/>
    <property type="project" value="UniProtKB-ARBA"/>
</dbReference>
<keyword evidence="5 11" id="KW-0547">Nucleotide-binding</keyword>
<dbReference type="Pfam" id="PF12473">
    <property type="entry name" value="DUF3694"/>
    <property type="match status" value="1"/>
</dbReference>
<dbReference type="PANTHER" id="PTHR47117">
    <property type="entry name" value="STAR-RELATED LIPID TRANSFER PROTEIN 9"/>
    <property type="match status" value="1"/>
</dbReference>
<dbReference type="GeneID" id="118271663"/>
<dbReference type="GO" id="GO:0010975">
    <property type="term" value="P:regulation of neuron projection development"/>
    <property type="evidence" value="ECO:0007669"/>
    <property type="project" value="UniProtKB-ARBA"/>
</dbReference>
<dbReference type="GO" id="GO:0040012">
    <property type="term" value="P:regulation of locomotion"/>
    <property type="evidence" value="ECO:0007669"/>
    <property type="project" value="UniProtKB-ARBA"/>
</dbReference>
<dbReference type="InterPro" id="IPR000253">
    <property type="entry name" value="FHA_dom"/>
</dbReference>
<evidence type="ECO:0000259" key="14">
    <source>
        <dbReference type="PROSITE" id="PS50003"/>
    </source>
</evidence>
<evidence type="ECO:0000256" key="3">
    <source>
        <dbReference type="ARBA" id="ARBA00022490"/>
    </source>
</evidence>
<dbReference type="CDD" id="cd01233">
    <property type="entry name" value="PH_KIFIA_KIFIB"/>
    <property type="match status" value="1"/>
</dbReference>
<dbReference type="Gene3D" id="2.60.200.20">
    <property type="match status" value="1"/>
</dbReference>
<dbReference type="SMART" id="SM00233">
    <property type="entry name" value="PH"/>
    <property type="match status" value="1"/>
</dbReference>
<dbReference type="FunFam" id="2.60.200.20:FF:000001">
    <property type="entry name" value="Kinesin family member 1B"/>
    <property type="match status" value="1"/>
</dbReference>
<dbReference type="SUPFAM" id="SSF50729">
    <property type="entry name" value="PH domain-like"/>
    <property type="match status" value="1"/>
</dbReference>
<dbReference type="Gene3D" id="2.30.29.30">
    <property type="entry name" value="Pleckstrin-homology domain (PH domain)/Phosphotyrosine-binding domain (PTB)"/>
    <property type="match status" value="1"/>
</dbReference>
<evidence type="ECO:0000256" key="9">
    <source>
        <dbReference type="ARBA" id="ARBA00023212"/>
    </source>
</evidence>
<gene>
    <name evidence="17" type="primary">LOC118271663</name>
</gene>
<dbReference type="PROSITE" id="PS00411">
    <property type="entry name" value="KINESIN_MOTOR_1"/>
    <property type="match status" value="1"/>
</dbReference>
<evidence type="ECO:0000256" key="1">
    <source>
        <dbReference type="ARBA" id="ARBA00004245"/>
    </source>
</evidence>
<dbReference type="PANTHER" id="PTHR47117:SF10">
    <property type="entry name" value="KINESIN-LIKE PROTEIN KIF1B"/>
    <property type="match status" value="1"/>
</dbReference>
<feature type="binding site" evidence="11">
    <location>
        <begin position="97"/>
        <end position="104"/>
    </location>
    <ligand>
        <name>ATP</name>
        <dbReference type="ChEBI" id="CHEBI:30616"/>
    </ligand>
</feature>
<dbReference type="PROSITE" id="PS50067">
    <property type="entry name" value="KINESIN_MOTOR_2"/>
    <property type="match status" value="1"/>
</dbReference>
<protein>
    <recommendedName>
        <fullName evidence="2">Kinesin-like protein unc-104</fullName>
    </recommendedName>
</protein>
<evidence type="ECO:0000256" key="13">
    <source>
        <dbReference type="SAM" id="MobiDB-lite"/>
    </source>
</evidence>
<evidence type="ECO:0000259" key="15">
    <source>
        <dbReference type="PROSITE" id="PS50067"/>
    </source>
</evidence>
<dbReference type="GO" id="GO:0098793">
    <property type="term" value="C:presynapse"/>
    <property type="evidence" value="ECO:0007669"/>
    <property type="project" value="UniProtKB-ARBA"/>
</dbReference>
<evidence type="ECO:0000313" key="17">
    <source>
        <dbReference type="RefSeq" id="XP_050549700.1"/>
    </source>
</evidence>
<dbReference type="GO" id="GO:0051960">
    <property type="term" value="P:regulation of nervous system development"/>
    <property type="evidence" value="ECO:0007669"/>
    <property type="project" value="UniProtKB-ARBA"/>
</dbReference>
<dbReference type="Pfam" id="PF00498">
    <property type="entry name" value="FHA"/>
    <property type="match status" value="1"/>
</dbReference>
<dbReference type="CDD" id="cd22705">
    <property type="entry name" value="FHA_KIF1"/>
    <property type="match status" value="1"/>
</dbReference>
<dbReference type="InterPro" id="IPR032405">
    <property type="entry name" value="Kinesin_assoc"/>
</dbReference>
<feature type="domain" description="PH" evidence="14">
    <location>
        <begin position="1573"/>
        <end position="1671"/>
    </location>
</feature>
<dbReference type="GO" id="GO:0030425">
    <property type="term" value="C:dendrite"/>
    <property type="evidence" value="ECO:0007669"/>
    <property type="project" value="UniProtKB-ARBA"/>
</dbReference>
<evidence type="ECO:0000256" key="6">
    <source>
        <dbReference type="ARBA" id="ARBA00022840"/>
    </source>
</evidence>
<name>A0A9R0DMI4_SPOFR</name>
<dbReference type="SMART" id="SM00129">
    <property type="entry name" value="KISc"/>
    <property type="match status" value="1"/>
</dbReference>
<evidence type="ECO:0000256" key="2">
    <source>
        <dbReference type="ARBA" id="ARBA00020751"/>
    </source>
</evidence>
<dbReference type="GO" id="GO:0005874">
    <property type="term" value="C:microtubule"/>
    <property type="evidence" value="ECO:0007669"/>
    <property type="project" value="UniProtKB-KW"/>
</dbReference>
<dbReference type="GO" id="GO:0016192">
    <property type="term" value="P:vesicle-mediated transport"/>
    <property type="evidence" value="ECO:0007669"/>
    <property type="project" value="UniProtKB-ARBA"/>
</dbReference>
<keyword evidence="7 12" id="KW-0175">Coiled coil</keyword>
<dbReference type="GO" id="GO:1904115">
    <property type="term" value="C:axon cytoplasm"/>
    <property type="evidence" value="ECO:0007669"/>
    <property type="project" value="GOC"/>
</dbReference>
<dbReference type="CDD" id="cd01365">
    <property type="entry name" value="KISc_KIF1A_KIF1B"/>
    <property type="match status" value="1"/>
</dbReference>
<dbReference type="Proteomes" id="UP000829999">
    <property type="component" value="Chromosome 5"/>
</dbReference>
<keyword evidence="4" id="KW-0493">Microtubule</keyword>
<dbReference type="InterPro" id="IPR001849">
    <property type="entry name" value="PH_domain"/>
</dbReference>
<sequence length="1691" mass="189326">MSSVKVAVRVRPFNSREIARECKCIIEMSGNTTVITNPKAPPGSKDGAKSFNFDFSYWSHNPNDPEFSSQVMVYKDIGEEMLQHAFDGYNICIFAYGQTGAGKSYTMMGSGKDGQEGIIPQICKDLFRRIRQTTSDDLKYSVEVSYMEIYCERVRDLLNPKNKGNLRVREHPALGPYVEDLSKLAVTSYQDIYDLIDEGNKARTVAATNMNETSSRSHAVFTIFFTQQRHDQTTNLMSEKVSKISLVDLAGSERADSTGAKGTRLKEGANINKSLTTLGKVISALAEIASKSKKSKKADFIPYRDSVLTWLLRENLGGNSKTAMIAAISPADINFDETLSTLRYADRAKQIVCKAVVNEDANAKLIRELKEEILKLRELLKAEGIEVEEGPDGKVLYEKKQEPIREENNASPQRKKSEAEVLSPKLSRAATTIAEEAVDQLQASEKLIAELNETWEEKLKRTEQIRVQREAVFAEMGLAVKEGGITVGIYSPKKTPHLVNLNEDPNLSECLIYYIKDGVTRVGTSEANVPQDIQLSGSHILSEHCIFENTDGVILLIPHRDALIYVNGRELTEPVILKSGSRVILGKNHVFRFTHPGQPREDPVNKENKELTTSYTESDSGSTDADGKNVDWDYAQCELLEKQGIDLKAEMQKRLLALEEQFRREKEHADQQFEEQRKNYEARIDALQRQVEEQSVTMSMYSSYTPEDFHNDEDIFVNPLFETECWSAREVGLAAWAFRKWKYHQFTSLRDDLWGNAIFLKEANAISVELRKKVQFQFTLLTDTPYSPLPAELAPRDDADDEYRPSAPTVVAVEVTDTKNGATHYWTLEKLRQRLELMREMYHNEAELSPTSPDHNIESVTGGDPFYDRFPWFRLVGRSFVYLSNLLYPVPLIHKVAIVNEKGDVKGYLRVAVQAVIDAEKNNAEFAAGVKQSAKISFDDDVAPARRTKLSAVDKNNAINLDERINDVPDSNIKIEELAMGECDADSGRGDSSLASELKEEDLPEHLTLGKEFTFRVTVLQAHSVSTDYADVFCQFNFLHRNEDAFSTEPVKNAGKNTPLGFYHVQNITVPVTKSFVEYIKTQPIVFEVFGHYQQHPLHKDAKQDGGVGGVGGRTPPRRMLPPSIPISAPVRSPKWGAAAVAAPCCSSHLHSKHDLLVWFEICELAPNGEYVPAVVEHSDELPCRGLFLLHQGIQRRIRITILHEPSQDLQWTDVRELVVGRIRNSPEANEDTTDGDEDGALSLGLFPGERPTLDDRAVFRFEAAWDSSLHGSPLLNRVSANGEVVYITLSAYLEVDNCSRPAIITKDLSLVVVGREARTGRSLRRALFGSRAARADHITGVYELSLHRALEPGVQRRQRRVLDTSGTYVRGEENLHGWRPRGDSLIFDHQWELEKMTRLEQVGRTRHLLALRERLRHGHENTVAPNDFTKTEKEVNNMAAKAAAECARDESVYEPWEMSPREKELATKYIKLIQGRIGSPAKEVETAASPATPVDEGVSADISTPSLLSSIHSASSFELCSPERGLLEKSMSGWAGAGGPGGQLGALGAMGAMPAPGALYVPDCEEVRVSAAVARRGHLNVLQHGTHGWKKRWLVVRRPYVFIYRDERDPIERAVINLANAHVEYSEDQEQMVRMPNTFSVVSKERGYLLQTLGDKEVHDWLYAINPLLAGQIRSRSARRGDRPAAGAAP</sequence>
<dbReference type="InterPro" id="IPR022164">
    <property type="entry name" value="Kinesin-like"/>
</dbReference>
<evidence type="ECO:0000313" key="16">
    <source>
        <dbReference type="Proteomes" id="UP000829999"/>
    </source>
</evidence>
<evidence type="ECO:0000256" key="5">
    <source>
        <dbReference type="ARBA" id="ARBA00022741"/>
    </source>
</evidence>
<evidence type="ECO:0000256" key="10">
    <source>
        <dbReference type="ARBA" id="ARBA00056070"/>
    </source>
</evidence>
<reference evidence="17" key="1">
    <citation type="submission" date="2025-08" db="UniProtKB">
        <authorList>
            <consortium name="RefSeq"/>
        </authorList>
    </citation>
    <scope>IDENTIFICATION</scope>
    <source>
        <tissue evidence="17">Whole larval tissue</tissue>
    </source>
</reference>